<reference evidence="2 4" key="1">
    <citation type="submission" date="2021-06" db="EMBL/GenBank/DDBJ databases">
        <title>Caerostris darwini draft genome.</title>
        <authorList>
            <person name="Kono N."/>
            <person name="Arakawa K."/>
        </authorList>
    </citation>
    <scope>NUCLEOTIDE SEQUENCE [LARGE SCALE GENOMIC DNA]</scope>
</reference>
<evidence type="ECO:0000313" key="3">
    <source>
        <dbReference type="EMBL" id="GIY84021.1"/>
    </source>
</evidence>
<evidence type="ECO:0000313" key="4">
    <source>
        <dbReference type="Proteomes" id="UP001054837"/>
    </source>
</evidence>
<keyword evidence="4" id="KW-1185">Reference proteome</keyword>
<dbReference type="AlphaFoldDB" id="A0AAV4W641"/>
<accession>A0AAV4W641</accession>
<sequence>MSFNFNHYSMRFGAKAMASDHPTYSTKLPICLHDSPDLPCDFVSQLGAQEFFAGILSSVTLRTCQIHFHPLYFLFYSEGICSVFADNLQFEFLQKITIMRLFFNVSISIFYLGYFSGLKPYNKIYLIV</sequence>
<keyword evidence="1" id="KW-0812">Transmembrane</keyword>
<keyword evidence="1" id="KW-0472">Membrane</keyword>
<evidence type="ECO:0000313" key="2">
    <source>
        <dbReference type="EMBL" id="GIY78310.1"/>
    </source>
</evidence>
<dbReference type="EMBL" id="BPLQ01014225">
    <property type="protein sequence ID" value="GIY78310.1"/>
    <property type="molecule type" value="Genomic_DNA"/>
</dbReference>
<gene>
    <name evidence="2" type="ORF">CDAR_577001</name>
    <name evidence="3" type="ORF">CDAR_77101</name>
</gene>
<organism evidence="2 4">
    <name type="scientific">Caerostris darwini</name>
    <dbReference type="NCBI Taxonomy" id="1538125"/>
    <lineage>
        <taxon>Eukaryota</taxon>
        <taxon>Metazoa</taxon>
        <taxon>Ecdysozoa</taxon>
        <taxon>Arthropoda</taxon>
        <taxon>Chelicerata</taxon>
        <taxon>Arachnida</taxon>
        <taxon>Araneae</taxon>
        <taxon>Araneomorphae</taxon>
        <taxon>Entelegynae</taxon>
        <taxon>Araneoidea</taxon>
        <taxon>Araneidae</taxon>
        <taxon>Caerostris</taxon>
    </lineage>
</organism>
<protein>
    <submittedName>
        <fullName evidence="2">Uncharacterized protein</fullName>
    </submittedName>
</protein>
<name>A0AAV4W641_9ARAC</name>
<keyword evidence="1" id="KW-1133">Transmembrane helix</keyword>
<dbReference type="EMBL" id="BPLQ01014881">
    <property type="protein sequence ID" value="GIY84021.1"/>
    <property type="molecule type" value="Genomic_DNA"/>
</dbReference>
<comment type="caution">
    <text evidence="2">The sequence shown here is derived from an EMBL/GenBank/DDBJ whole genome shotgun (WGS) entry which is preliminary data.</text>
</comment>
<proteinExistence type="predicted"/>
<evidence type="ECO:0000256" key="1">
    <source>
        <dbReference type="SAM" id="Phobius"/>
    </source>
</evidence>
<feature type="transmembrane region" description="Helical" evidence="1">
    <location>
        <begin position="101"/>
        <end position="118"/>
    </location>
</feature>
<dbReference type="Proteomes" id="UP001054837">
    <property type="component" value="Unassembled WGS sequence"/>
</dbReference>